<evidence type="ECO:0000313" key="3">
    <source>
        <dbReference type="Proteomes" id="UP000463883"/>
    </source>
</evidence>
<feature type="domain" description="GGDEF" evidence="1">
    <location>
        <begin position="1"/>
        <end position="40"/>
    </location>
</feature>
<dbReference type="SUPFAM" id="SSF55073">
    <property type="entry name" value="Nucleotide cyclase"/>
    <property type="match status" value="1"/>
</dbReference>
<evidence type="ECO:0000259" key="1">
    <source>
        <dbReference type="PROSITE" id="PS50887"/>
    </source>
</evidence>
<dbReference type="AlphaFoldDB" id="A0A6P1MK90"/>
<accession>A0A6P1MK90</accession>
<dbReference type="InterPro" id="IPR043128">
    <property type="entry name" value="Rev_trsase/Diguanyl_cyclase"/>
</dbReference>
<dbReference type="KEGG" id="amic:Ami3637_08655"/>
<name>A0A6P1MK90_9FIRM</name>
<reference evidence="2 3" key="1">
    <citation type="submission" date="2020-01" db="EMBL/GenBank/DDBJ databases">
        <title>Genomic analysis of Aminipila sp. CBA3637.</title>
        <authorList>
            <person name="Kim Y.B."/>
            <person name="Roh S.W."/>
        </authorList>
    </citation>
    <scope>NUCLEOTIDE SEQUENCE [LARGE SCALE GENOMIC DNA]</scope>
    <source>
        <strain evidence="2 3">CBA3637</strain>
    </source>
</reference>
<dbReference type="EMBL" id="CP047591">
    <property type="protein sequence ID" value="QHI72458.1"/>
    <property type="molecule type" value="Genomic_DNA"/>
</dbReference>
<keyword evidence="3" id="KW-1185">Reference proteome</keyword>
<organism evidence="2 3">
    <name type="scientific">Aminipila terrae</name>
    <dbReference type="NCBI Taxonomy" id="2697030"/>
    <lineage>
        <taxon>Bacteria</taxon>
        <taxon>Bacillati</taxon>
        <taxon>Bacillota</taxon>
        <taxon>Clostridia</taxon>
        <taxon>Peptostreptococcales</taxon>
        <taxon>Anaerovoracaceae</taxon>
        <taxon>Aminipila</taxon>
    </lineage>
</organism>
<protein>
    <submittedName>
        <fullName evidence="2">Diguanylate cyclase</fullName>
    </submittedName>
</protein>
<dbReference type="Gene3D" id="3.30.70.270">
    <property type="match status" value="1"/>
</dbReference>
<evidence type="ECO:0000313" key="2">
    <source>
        <dbReference type="EMBL" id="QHI72458.1"/>
    </source>
</evidence>
<proteinExistence type="predicted"/>
<dbReference type="InterPro" id="IPR000160">
    <property type="entry name" value="GGDEF_dom"/>
</dbReference>
<dbReference type="RefSeq" id="WP_162362227.1">
    <property type="nucleotide sequence ID" value="NZ_CP047591.1"/>
</dbReference>
<sequence>MGVTLFGYETYSFKELYEKADQALYKAKKTGKDKVVFYEEL</sequence>
<dbReference type="PROSITE" id="PS50887">
    <property type="entry name" value="GGDEF"/>
    <property type="match status" value="1"/>
</dbReference>
<dbReference type="Proteomes" id="UP000463883">
    <property type="component" value="Chromosome"/>
</dbReference>
<dbReference type="InterPro" id="IPR029787">
    <property type="entry name" value="Nucleotide_cyclase"/>
</dbReference>
<gene>
    <name evidence="2" type="ORF">Ami3637_08655</name>
</gene>